<dbReference type="Proteomes" id="UP000037505">
    <property type="component" value="Unassembled WGS sequence"/>
</dbReference>
<organism evidence="2 3">
    <name type="scientific">Aspergillus nomiae NRRL (strain ATCC 15546 / NRRL 13137 / CBS 260.88 / M93)</name>
    <dbReference type="NCBI Taxonomy" id="1509407"/>
    <lineage>
        <taxon>Eukaryota</taxon>
        <taxon>Fungi</taxon>
        <taxon>Dikarya</taxon>
        <taxon>Ascomycota</taxon>
        <taxon>Pezizomycotina</taxon>
        <taxon>Eurotiomycetes</taxon>
        <taxon>Eurotiomycetidae</taxon>
        <taxon>Eurotiales</taxon>
        <taxon>Aspergillaceae</taxon>
        <taxon>Aspergillus</taxon>
        <taxon>Aspergillus subgen. Circumdati</taxon>
    </lineage>
</organism>
<dbReference type="AlphaFoldDB" id="A0A0L1J083"/>
<comment type="caution">
    <text evidence="2">The sequence shown here is derived from an EMBL/GenBank/DDBJ whole genome shotgun (WGS) entry which is preliminary data.</text>
</comment>
<feature type="compositionally biased region" description="Polar residues" evidence="1">
    <location>
        <begin position="402"/>
        <end position="433"/>
    </location>
</feature>
<protein>
    <submittedName>
        <fullName evidence="2">Uncharacterized protein</fullName>
    </submittedName>
</protein>
<feature type="compositionally biased region" description="Polar residues" evidence="1">
    <location>
        <begin position="455"/>
        <end position="469"/>
    </location>
</feature>
<feature type="compositionally biased region" description="Basic residues" evidence="1">
    <location>
        <begin position="339"/>
        <end position="349"/>
    </location>
</feature>
<name>A0A0L1J083_ASPN3</name>
<feature type="compositionally biased region" description="Polar residues" evidence="1">
    <location>
        <begin position="350"/>
        <end position="359"/>
    </location>
</feature>
<feature type="compositionally biased region" description="Basic and acidic residues" evidence="1">
    <location>
        <begin position="470"/>
        <end position="482"/>
    </location>
</feature>
<evidence type="ECO:0000256" key="1">
    <source>
        <dbReference type="SAM" id="MobiDB-lite"/>
    </source>
</evidence>
<feature type="compositionally biased region" description="Polar residues" evidence="1">
    <location>
        <begin position="158"/>
        <end position="172"/>
    </location>
</feature>
<gene>
    <name evidence="2" type="ORF">ANOM_006355</name>
</gene>
<dbReference type="EMBL" id="JNOM01000167">
    <property type="protein sequence ID" value="KNG85216.1"/>
    <property type="molecule type" value="Genomic_DNA"/>
</dbReference>
<dbReference type="STRING" id="1509407.A0A0L1J083"/>
<evidence type="ECO:0000313" key="3">
    <source>
        <dbReference type="Proteomes" id="UP000037505"/>
    </source>
</evidence>
<accession>A0A0L1J083</accession>
<feature type="region of interest" description="Disordered" evidence="1">
    <location>
        <begin position="1"/>
        <end position="488"/>
    </location>
</feature>
<feature type="compositionally biased region" description="Low complexity" evidence="1">
    <location>
        <begin position="290"/>
        <end position="303"/>
    </location>
</feature>
<feature type="compositionally biased region" description="Low complexity" evidence="1">
    <location>
        <begin position="39"/>
        <end position="66"/>
    </location>
</feature>
<proteinExistence type="predicted"/>
<dbReference type="GeneID" id="26808159"/>
<feature type="compositionally biased region" description="Polar residues" evidence="1">
    <location>
        <begin position="204"/>
        <end position="218"/>
    </location>
</feature>
<dbReference type="OrthoDB" id="428854at2759"/>
<keyword evidence="3" id="KW-1185">Reference proteome</keyword>
<reference evidence="2 3" key="1">
    <citation type="submission" date="2014-06" db="EMBL/GenBank/DDBJ databases">
        <title>The Genome of the Aflatoxigenic Filamentous Fungus Aspergillus nomius.</title>
        <authorList>
            <person name="Moore M.G."/>
            <person name="Shannon B.M."/>
            <person name="Brian M.M."/>
        </authorList>
    </citation>
    <scope>NUCLEOTIDE SEQUENCE [LARGE SCALE GENOMIC DNA]</scope>
    <source>
        <strain evidence="2 3">NRRL 13137</strain>
    </source>
</reference>
<feature type="compositionally biased region" description="Basic and acidic residues" evidence="1">
    <location>
        <begin position="315"/>
        <end position="324"/>
    </location>
</feature>
<sequence>MSGLNPFRPRKTESEFDPPLPASWDSQRSVLTVVDPSIHHSSPATSTSAKSAFSTPPSSTTASQHALFQPNGLAGAPPTSHVPDLDDTMSSDDQSVSDPFHQGIHMSEDDMEDRDGSISSATFDVSKSRGGDYLQETLHNTGPRTAPYLSQPAPAIPTTPSIRQTGRASNEESLPESENYKDSGNIASGSSIQLLAHHSGTRAAKNSATDVSRSTSRTDASKRAIVGDHMPAIDAEARPLVSRSGNREKIPPPPPKSHHGKLINPSPGSTPSSPHPAPFKPTNRFSFHGLPLESSSSPKPSQLGVDYFTGSASSEAEKPIEPLKRSQSQYKRPPTPPLSRRHSQMRRSKTTVSKPNPSRLSMPAVKMEGTESPPPSPSSWSLNPSRTRDTRPGFSSEENTRRPSIQHQSASVVISTPGTDTSAPSSQSNSRTPSMKRASIGNPLPPPPPPRRTRGSSSQSNDSTRPTSLHSEKRPEVHEEYIPHPSNANDILADLSRLQKEVDDLRVHYETRKPSH</sequence>
<evidence type="ECO:0000313" key="2">
    <source>
        <dbReference type="EMBL" id="KNG85216.1"/>
    </source>
</evidence>
<dbReference type="RefSeq" id="XP_015406139.1">
    <property type="nucleotide sequence ID" value="XM_015551611.1"/>
</dbReference>